<dbReference type="RefSeq" id="WP_145362254.1">
    <property type="nucleotide sequence ID" value="NZ_CP036268.1"/>
</dbReference>
<dbReference type="InterPro" id="IPR036034">
    <property type="entry name" value="PDZ_sf"/>
</dbReference>
<dbReference type="KEGG" id="svp:Pan189_03690"/>
<dbReference type="Proteomes" id="UP000317318">
    <property type="component" value="Chromosome"/>
</dbReference>
<feature type="signal peptide" evidence="1">
    <location>
        <begin position="1"/>
        <end position="18"/>
    </location>
</feature>
<evidence type="ECO:0000256" key="1">
    <source>
        <dbReference type="SAM" id="SignalP"/>
    </source>
</evidence>
<name>A0A517QWN6_9PLAN</name>
<keyword evidence="1" id="KW-0732">Signal</keyword>
<dbReference type="AlphaFoldDB" id="A0A517QWN6"/>
<dbReference type="SUPFAM" id="SSF50156">
    <property type="entry name" value="PDZ domain-like"/>
    <property type="match status" value="1"/>
</dbReference>
<keyword evidence="3" id="KW-1185">Reference proteome</keyword>
<reference evidence="2 3" key="1">
    <citation type="submission" date="2019-02" db="EMBL/GenBank/DDBJ databases">
        <title>Deep-cultivation of Planctomycetes and their phenomic and genomic characterization uncovers novel biology.</title>
        <authorList>
            <person name="Wiegand S."/>
            <person name="Jogler M."/>
            <person name="Boedeker C."/>
            <person name="Pinto D."/>
            <person name="Vollmers J."/>
            <person name="Rivas-Marin E."/>
            <person name="Kohn T."/>
            <person name="Peeters S.H."/>
            <person name="Heuer A."/>
            <person name="Rast P."/>
            <person name="Oberbeckmann S."/>
            <person name="Bunk B."/>
            <person name="Jeske O."/>
            <person name="Meyerdierks A."/>
            <person name="Storesund J.E."/>
            <person name="Kallscheuer N."/>
            <person name="Luecker S."/>
            <person name="Lage O.M."/>
            <person name="Pohl T."/>
            <person name="Merkel B.J."/>
            <person name="Hornburger P."/>
            <person name="Mueller R.-W."/>
            <person name="Bruemmer F."/>
            <person name="Labrenz M."/>
            <person name="Spormann A.M."/>
            <person name="Op den Camp H."/>
            <person name="Overmann J."/>
            <person name="Amann R."/>
            <person name="Jetten M.S.M."/>
            <person name="Mascher T."/>
            <person name="Medema M.H."/>
            <person name="Devos D.P."/>
            <person name="Kaster A.-K."/>
            <person name="Ovreas L."/>
            <person name="Rohde M."/>
            <person name="Galperin M.Y."/>
            <person name="Jogler C."/>
        </authorList>
    </citation>
    <scope>NUCLEOTIDE SEQUENCE [LARGE SCALE GENOMIC DNA]</scope>
    <source>
        <strain evidence="2 3">Pan189</strain>
    </source>
</reference>
<sequence length="212" mass="22741" precursor="true">MKPILKTASILCVSTLAAAVTLGGDRGPARQQDPAVTEAPHLSPIEHALGAMLREVPPLLEHHMPVLKSGALVTEIATDSLLREEGVCRGDVIIAADGRLLESCSEFLRQFEQQPPQKLLIARGTRIKQVDLAIGAGPTNPRTVQEVVAINVNISEGSVSITGTNGLYHIVATYSGENGQLIRIDEHGPHAKIQGLVNALPEPLRRAVRERM</sequence>
<dbReference type="Gene3D" id="2.30.42.10">
    <property type="match status" value="1"/>
</dbReference>
<evidence type="ECO:0000313" key="2">
    <source>
        <dbReference type="EMBL" id="QDT36014.1"/>
    </source>
</evidence>
<proteinExistence type="predicted"/>
<dbReference type="EMBL" id="CP036268">
    <property type="protein sequence ID" value="QDT36014.1"/>
    <property type="molecule type" value="Genomic_DNA"/>
</dbReference>
<evidence type="ECO:0000313" key="3">
    <source>
        <dbReference type="Proteomes" id="UP000317318"/>
    </source>
</evidence>
<evidence type="ECO:0008006" key="4">
    <source>
        <dbReference type="Google" id="ProtNLM"/>
    </source>
</evidence>
<organism evidence="2 3">
    <name type="scientific">Stratiformator vulcanicus</name>
    <dbReference type="NCBI Taxonomy" id="2527980"/>
    <lineage>
        <taxon>Bacteria</taxon>
        <taxon>Pseudomonadati</taxon>
        <taxon>Planctomycetota</taxon>
        <taxon>Planctomycetia</taxon>
        <taxon>Planctomycetales</taxon>
        <taxon>Planctomycetaceae</taxon>
        <taxon>Stratiformator</taxon>
    </lineage>
</organism>
<protein>
    <recommendedName>
        <fullName evidence="4">PDZ domain-containing protein</fullName>
    </recommendedName>
</protein>
<accession>A0A517QWN6</accession>
<gene>
    <name evidence="2" type="ORF">Pan189_03690</name>
</gene>
<feature type="chain" id="PRO_5021934934" description="PDZ domain-containing protein" evidence="1">
    <location>
        <begin position="19"/>
        <end position="212"/>
    </location>
</feature>